<dbReference type="InterPro" id="IPR031107">
    <property type="entry name" value="Small_HSP"/>
</dbReference>
<dbReference type="CDD" id="cd06464">
    <property type="entry name" value="ACD_sHsps-like"/>
    <property type="match status" value="1"/>
</dbReference>
<dbReference type="Gene3D" id="2.60.40.790">
    <property type="match status" value="1"/>
</dbReference>
<feature type="domain" description="SHSP" evidence="4">
    <location>
        <begin position="34"/>
        <end position="151"/>
    </location>
</feature>
<proteinExistence type="inferred from homology"/>
<feature type="region of interest" description="Disordered" evidence="3">
    <location>
        <begin position="81"/>
        <end position="101"/>
    </location>
</feature>
<dbReference type="InterPro" id="IPR008978">
    <property type="entry name" value="HSP20-like_chaperone"/>
</dbReference>
<comment type="similarity">
    <text evidence="1 2">Belongs to the small heat shock protein (HSP20) family.</text>
</comment>
<dbReference type="AlphaFoldDB" id="A0A1E7WBW1"/>
<dbReference type="OrthoDB" id="9808910at2"/>
<keyword evidence="6" id="KW-1185">Reference proteome</keyword>
<dbReference type="RefSeq" id="WP_070251545.1">
    <property type="nucleotide sequence ID" value="NZ_LROM01000136.1"/>
</dbReference>
<dbReference type="SUPFAM" id="SSF49764">
    <property type="entry name" value="HSP20-like chaperones"/>
    <property type="match status" value="1"/>
</dbReference>
<sequence>MANSLMRIDPFRDLTRFDPLRDIDELFRDLAGPAWRTEQMPRMRMDVSETEQHYLVKAELPGVQKEDIKVSIHGNQVSLSAEVKNEKSADAAGSGSAGNLRSERYYGQVQRSFTLPQEVDDDQAEARYENGVLSLTLPKKMGAGGKQLAIQ</sequence>
<name>A0A1E7WBW1_9BURK</name>
<comment type="caution">
    <text evidence="5">The sequence shown here is derived from an EMBL/GenBank/DDBJ whole genome shotgun (WGS) entry which is preliminary data.</text>
</comment>
<dbReference type="PANTHER" id="PTHR11527">
    <property type="entry name" value="HEAT-SHOCK PROTEIN 20 FAMILY MEMBER"/>
    <property type="match status" value="1"/>
</dbReference>
<accession>A0A1E7WBW1</accession>
<evidence type="ECO:0000256" key="3">
    <source>
        <dbReference type="SAM" id="MobiDB-lite"/>
    </source>
</evidence>
<protein>
    <submittedName>
        <fullName evidence="5">Spore protein SP21</fullName>
    </submittedName>
</protein>
<reference evidence="6" key="1">
    <citation type="journal article" date="2016" name="Front. Microbiol.">
        <title>Molecular Keys to the Janthinobacterium and Duganella spp. Interaction with the Plant Pathogen Fusarium graminearum.</title>
        <authorList>
            <person name="Haack F.S."/>
            <person name="Poehlein A."/>
            <person name="Kroger C."/>
            <person name="Voigt C.A."/>
            <person name="Piepenbring M."/>
            <person name="Bode H.B."/>
            <person name="Daniel R."/>
            <person name="Schafer W."/>
            <person name="Streit W.R."/>
        </authorList>
    </citation>
    <scope>NUCLEOTIDE SEQUENCE [LARGE SCALE GENOMIC DNA]</scope>
    <source>
        <strain evidence="6">T54</strain>
    </source>
</reference>
<dbReference type="EMBL" id="LROM01000136">
    <property type="protein sequence ID" value="OEZ94312.1"/>
    <property type="molecule type" value="Genomic_DNA"/>
</dbReference>
<evidence type="ECO:0000313" key="5">
    <source>
        <dbReference type="EMBL" id="OEZ94312.1"/>
    </source>
</evidence>
<dbReference type="PROSITE" id="PS01031">
    <property type="entry name" value="SHSP"/>
    <property type="match status" value="1"/>
</dbReference>
<evidence type="ECO:0000256" key="1">
    <source>
        <dbReference type="PROSITE-ProRule" id="PRU00285"/>
    </source>
</evidence>
<dbReference type="Proteomes" id="UP000175989">
    <property type="component" value="Unassembled WGS sequence"/>
</dbReference>
<organism evidence="5 6">
    <name type="scientific">Duganella phyllosphaerae</name>
    <dbReference type="NCBI Taxonomy" id="762836"/>
    <lineage>
        <taxon>Bacteria</taxon>
        <taxon>Pseudomonadati</taxon>
        <taxon>Pseudomonadota</taxon>
        <taxon>Betaproteobacteria</taxon>
        <taxon>Burkholderiales</taxon>
        <taxon>Oxalobacteraceae</taxon>
        <taxon>Telluria group</taxon>
        <taxon>Duganella</taxon>
    </lineage>
</organism>
<dbReference type="PATRIC" id="fig|762836.4.peg.4783"/>
<dbReference type="InterPro" id="IPR002068">
    <property type="entry name" value="A-crystallin/Hsp20_dom"/>
</dbReference>
<evidence type="ECO:0000259" key="4">
    <source>
        <dbReference type="PROSITE" id="PS01031"/>
    </source>
</evidence>
<gene>
    <name evidence="5" type="primary">hspA</name>
    <name evidence="5" type="ORF">DUPY_46480</name>
</gene>
<evidence type="ECO:0000256" key="2">
    <source>
        <dbReference type="RuleBase" id="RU003616"/>
    </source>
</evidence>
<dbReference type="Pfam" id="PF00011">
    <property type="entry name" value="HSP20"/>
    <property type="match status" value="1"/>
</dbReference>
<evidence type="ECO:0000313" key="6">
    <source>
        <dbReference type="Proteomes" id="UP000175989"/>
    </source>
</evidence>